<gene>
    <name evidence="3" type="ORF">SAMN06265795_109108</name>
</gene>
<feature type="chain" id="PRO_5012624823" evidence="2">
    <location>
        <begin position="23"/>
        <end position="321"/>
    </location>
</feature>
<dbReference type="Proteomes" id="UP000198284">
    <property type="component" value="Unassembled WGS sequence"/>
</dbReference>
<sequence>MIKRRDILALASLWAVPFLARADDYPRMPISLVTPLAAGDAADRAARLMAQELGRLLDTTIMVINRPGAGGSLGTQSVIHAPKDGYTLLYAQNSPLTIRRVIEPEAANYDPLQDLTPLGLTTRSPSVLVVRKDAPFKTLKEMIAYAPKAANGLRVGNAGPGSVGEISTELINSTAGAKLVPVNYKGAAPAITDLLGGHIEGVIIALGAVSTHLRSGNLRAIAISSPFPEFPDIPTLRQLGYKADLLGVWFGFFMPAGVPKTVVDRIVPALEKVARNADISAQLQPVGIVQEWGSGLALSEEIATEFRSVTELLGRKSKTTK</sequence>
<feature type="signal peptide" evidence="2">
    <location>
        <begin position="1"/>
        <end position="22"/>
    </location>
</feature>
<reference evidence="3 4" key="1">
    <citation type="submission" date="2017-06" db="EMBL/GenBank/DDBJ databases">
        <authorList>
            <person name="Kim H.J."/>
            <person name="Triplett B.A."/>
        </authorList>
    </citation>
    <scope>NUCLEOTIDE SEQUENCE [LARGE SCALE GENOMIC DNA]</scope>
    <source>
        <strain evidence="3 4">U15</strain>
    </source>
</reference>
<accession>A0A239IHH5</accession>
<dbReference type="InterPro" id="IPR042100">
    <property type="entry name" value="Bug_dom1"/>
</dbReference>
<evidence type="ECO:0000256" key="2">
    <source>
        <dbReference type="SAM" id="SignalP"/>
    </source>
</evidence>
<dbReference type="EMBL" id="FZOT01000009">
    <property type="protein sequence ID" value="SNS92872.1"/>
    <property type="molecule type" value="Genomic_DNA"/>
</dbReference>
<proteinExistence type="inferred from homology"/>
<organism evidence="3 4">
    <name type="scientific">Noviherbaspirillum humi</name>
    <dbReference type="NCBI Taxonomy" id="1688639"/>
    <lineage>
        <taxon>Bacteria</taxon>
        <taxon>Pseudomonadati</taxon>
        <taxon>Pseudomonadota</taxon>
        <taxon>Betaproteobacteria</taxon>
        <taxon>Burkholderiales</taxon>
        <taxon>Oxalobacteraceae</taxon>
        <taxon>Noviherbaspirillum</taxon>
    </lineage>
</organism>
<dbReference type="PANTHER" id="PTHR42928">
    <property type="entry name" value="TRICARBOXYLATE-BINDING PROTEIN"/>
    <property type="match status" value="1"/>
</dbReference>
<evidence type="ECO:0000256" key="1">
    <source>
        <dbReference type="ARBA" id="ARBA00006987"/>
    </source>
</evidence>
<dbReference type="Gene3D" id="3.40.190.150">
    <property type="entry name" value="Bordetella uptake gene, domain 1"/>
    <property type="match status" value="1"/>
</dbReference>
<protein>
    <submittedName>
        <fullName evidence="3">Tripartite-type tricarboxylate transporter, receptor component TctC</fullName>
    </submittedName>
</protein>
<name>A0A239IHH5_9BURK</name>
<keyword evidence="2" id="KW-0732">Signal</keyword>
<keyword evidence="4" id="KW-1185">Reference proteome</keyword>
<evidence type="ECO:0000313" key="4">
    <source>
        <dbReference type="Proteomes" id="UP000198284"/>
    </source>
</evidence>
<dbReference type="PIRSF" id="PIRSF017082">
    <property type="entry name" value="YflP"/>
    <property type="match status" value="1"/>
</dbReference>
<comment type="similarity">
    <text evidence="1">Belongs to the UPF0065 (bug) family.</text>
</comment>
<dbReference type="RefSeq" id="WP_143131287.1">
    <property type="nucleotide sequence ID" value="NZ_FZOT01000009.1"/>
</dbReference>
<dbReference type="CDD" id="cd07012">
    <property type="entry name" value="PBP2_Bug_TTT"/>
    <property type="match status" value="1"/>
</dbReference>
<dbReference type="Gene3D" id="3.40.190.10">
    <property type="entry name" value="Periplasmic binding protein-like II"/>
    <property type="match status" value="1"/>
</dbReference>
<keyword evidence="3" id="KW-0675">Receptor</keyword>
<dbReference type="PANTHER" id="PTHR42928:SF5">
    <property type="entry name" value="BLR1237 PROTEIN"/>
    <property type="match status" value="1"/>
</dbReference>
<dbReference type="SUPFAM" id="SSF53850">
    <property type="entry name" value="Periplasmic binding protein-like II"/>
    <property type="match status" value="1"/>
</dbReference>
<dbReference type="Pfam" id="PF03401">
    <property type="entry name" value="TctC"/>
    <property type="match status" value="1"/>
</dbReference>
<evidence type="ECO:0000313" key="3">
    <source>
        <dbReference type="EMBL" id="SNS92872.1"/>
    </source>
</evidence>
<dbReference type="AlphaFoldDB" id="A0A239IHH5"/>
<dbReference type="InterPro" id="IPR005064">
    <property type="entry name" value="BUG"/>
</dbReference>
<dbReference type="OrthoDB" id="8888533at2"/>